<name>A0A0F9QL95_9ZZZZ</name>
<evidence type="ECO:0000256" key="2">
    <source>
        <dbReference type="ARBA" id="ARBA00022679"/>
    </source>
</evidence>
<comment type="caution">
    <text evidence="3">The sequence shown here is derived from an EMBL/GenBank/DDBJ whole genome shotgun (WGS) entry which is preliminary data.</text>
</comment>
<dbReference type="Gene3D" id="1.10.580.10">
    <property type="entry name" value="Citrate Synthase, domain 1"/>
    <property type="match status" value="2"/>
</dbReference>
<dbReference type="NCBIfam" id="NF004869">
    <property type="entry name" value="PRK06224.1-6"/>
    <property type="match status" value="1"/>
</dbReference>
<dbReference type="Pfam" id="PF00285">
    <property type="entry name" value="Citrate_synt"/>
    <property type="match status" value="1"/>
</dbReference>
<dbReference type="CDD" id="cd06100">
    <property type="entry name" value="CCL_ACL-C"/>
    <property type="match status" value="1"/>
</dbReference>
<reference evidence="3" key="1">
    <citation type="journal article" date="2015" name="Nature">
        <title>Complex archaea that bridge the gap between prokaryotes and eukaryotes.</title>
        <authorList>
            <person name="Spang A."/>
            <person name="Saw J.H."/>
            <person name="Jorgensen S.L."/>
            <person name="Zaremba-Niedzwiedzka K."/>
            <person name="Martijn J."/>
            <person name="Lind A.E."/>
            <person name="van Eijk R."/>
            <person name="Schleper C."/>
            <person name="Guy L."/>
            <person name="Ettema T.J."/>
        </authorList>
    </citation>
    <scope>NUCLEOTIDE SEQUENCE</scope>
</reference>
<dbReference type="InterPro" id="IPR036969">
    <property type="entry name" value="Citrate_synthase_sf"/>
</dbReference>
<evidence type="ECO:0000313" key="3">
    <source>
        <dbReference type="EMBL" id="KKN13876.1"/>
    </source>
</evidence>
<evidence type="ECO:0000256" key="1">
    <source>
        <dbReference type="ARBA" id="ARBA00010566"/>
    </source>
</evidence>
<dbReference type="GO" id="GO:0005975">
    <property type="term" value="P:carbohydrate metabolic process"/>
    <property type="evidence" value="ECO:0007669"/>
    <property type="project" value="TreeGrafter"/>
</dbReference>
<accession>A0A0F9QL95</accession>
<comment type="similarity">
    <text evidence="1">Belongs to the citrate synthase family.</text>
</comment>
<dbReference type="EMBL" id="LAZR01003874">
    <property type="protein sequence ID" value="KKN13876.1"/>
    <property type="molecule type" value="Genomic_DNA"/>
</dbReference>
<dbReference type="NCBIfam" id="NF004866">
    <property type="entry name" value="PRK06224.1-3"/>
    <property type="match status" value="1"/>
</dbReference>
<keyword evidence="2" id="KW-0808">Transferase</keyword>
<dbReference type="NCBIfam" id="NF004868">
    <property type="entry name" value="PRK06224.1-5"/>
    <property type="match status" value="1"/>
</dbReference>
<organism evidence="3">
    <name type="scientific">marine sediment metagenome</name>
    <dbReference type="NCBI Taxonomy" id="412755"/>
    <lineage>
        <taxon>unclassified sequences</taxon>
        <taxon>metagenomes</taxon>
        <taxon>ecological metagenomes</taxon>
    </lineage>
</organism>
<dbReference type="PANTHER" id="PTHR11739:SF4">
    <property type="entry name" value="CITRATE SYNTHASE, PEROXISOMAL"/>
    <property type="match status" value="1"/>
</dbReference>
<sequence length="259" mass="28508">MGELHWKTAITDVKPNKICLRGYPLDKLMGKISFTQAIYLVLKGELPTPDAGKLIDAIFVSSVDHGASPPSVLAARTVASTGAELNSAIAAGVQAISRYHGGAIEEGMKLFLEIARRTEEKEASEEEVVLEVLKEMKEKGKRASGFGHRIHTKDPRTEKLFSLAEELGFLGKYVRIARAVEKSLENLLGKTLPINVDGAIAALLCELEISPEIGNAFFIIARVPGLVAHIHEEKTRMRPMRKIHPQDYEYDGPGEREIE</sequence>
<dbReference type="GO" id="GO:0006099">
    <property type="term" value="P:tricarboxylic acid cycle"/>
    <property type="evidence" value="ECO:0007669"/>
    <property type="project" value="TreeGrafter"/>
</dbReference>
<dbReference type="AlphaFoldDB" id="A0A0F9QL95"/>
<protein>
    <submittedName>
        <fullName evidence="3">Uncharacterized protein</fullName>
    </submittedName>
</protein>
<dbReference type="InterPro" id="IPR002020">
    <property type="entry name" value="Citrate_synthase"/>
</dbReference>
<dbReference type="GO" id="GO:0005829">
    <property type="term" value="C:cytosol"/>
    <property type="evidence" value="ECO:0007669"/>
    <property type="project" value="TreeGrafter"/>
</dbReference>
<gene>
    <name evidence="3" type="ORF">LCGC14_1001880</name>
</gene>
<dbReference type="InterPro" id="IPR016142">
    <property type="entry name" value="Citrate_synth-like_lrg_a-sub"/>
</dbReference>
<proteinExistence type="inferred from homology"/>
<dbReference type="GO" id="GO:0046912">
    <property type="term" value="F:acyltransferase activity, acyl groups converted into alkyl on transfer"/>
    <property type="evidence" value="ECO:0007669"/>
    <property type="project" value="InterPro"/>
</dbReference>
<dbReference type="PANTHER" id="PTHR11739">
    <property type="entry name" value="CITRATE SYNTHASE"/>
    <property type="match status" value="1"/>
</dbReference>
<dbReference type="SUPFAM" id="SSF48256">
    <property type="entry name" value="Citrate synthase"/>
    <property type="match status" value="1"/>
</dbReference>